<proteinExistence type="predicted"/>
<feature type="compositionally biased region" description="Low complexity" evidence="1">
    <location>
        <begin position="11"/>
        <end position="20"/>
    </location>
</feature>
<evidence type="ECO:0000313" key="2">
    <source>
        <dbReference type="EMBL" id="CAA9498361.1"/>
    </source>
</evidence>
<reference evidence="2" key="1">
    <citation type="submission" date="2020-02" db="EMBL/GenBank/DDBJ databases">
        <authorList>
            <person name="Meier V. D."/>
        </authorList>
    </citation>
    <scope>NUCLEOTIDE SEQUENCE</scope>
    <source>
        <strain evidence="2">AVDCRST_MAG85</strain>
    </source>
</reference>
<dbReference type="AlphaFoldDB" id="A0A6J4SP11"/>
<sequence>MALRCAPPSSPAEASVSPSPLTALQAAVSSRGPRGRRGELPSP</sequence>
<organism evidence="2">
    <name type="scientific">uncultured Solirubrobacteraceae bacterium</name>
    <dbReference type="NCBI Taxonomy" id="1162706"/>
    <lineage>
        <taxon>Bacteria</taxon>
        <taxon>Bacillati</taxon>
        <taxon>Actinomycetota</taxon>
        <taxon>Thermoleophilia</taxon>
        <taxon>Solirubrobacterales</taxon>
        <taxon>Solirubrobacteraceae</taxon>
        <taxon>environmental samples</taxon>
    </lineage>
</organism>
<gene>
    <name evidence="2" type="ORF">AVDCRST_MAG85-1604</name>
</gene>
<accession>A0A6J4SP11</accession>
<name>A0A6J4SP11_9ACTN</name>
<dbReference type="EMBL" id="CADCVT010000176">
    <property type="protein sequence ID" value="CAA9498361.1"/>
    <property type="molecule type" value="Genomic_DNA"/>
</dbReference>
<protein>
    <submittedName>
        <fullName evidence="2">Uncharacterized protein</fullName>
    </submittedName>
</protein>
<evidence type="ECO:0000256" key="1">
    <source>
        <dbReference type="SAM" id="MobiDB-lite"/>
    </source>
</evidence>
<feature type="region of interest" description="Disordered" evidence="1">
    <location>
        <begin position="1"/>
        <end position="43"/>
    </location>
</feature>